<name>E6Q6G5_9ZZZZ</name>
<protein>
    <submittedName>
        <fullName evidence="1">Uncharacterized protein</fullName>
    </submittedName>
</protein>
<sequence length="106" mass="11270">MATASPLPAQLASTERLDRGGYLPFGARQAEPVLDERTARRLRALGVHATMTVRVDGNGRVLALSFTPPIDAMQRTRILALLADASWDPAVCGGGIPCTGETTIRL</sequence>
<organism evidence="1">
    <name type="scientific">mine drainage metagenome</name>
    <dbReference type="NCBI Taxonomy" id="410659"/>
    <lineage>
        <taxon>unclassified sequences</taxon>
        <taxon>metagenomes</taxon>
        <taxon>ecological metagenomes</taxon>
    </lineage>
</organism>
<dbReference type="EMBL" id="CABO01000041">
    <property type="protein sequence ID" value="CBI02790.1"/>
    <property type="molecule type" value="Genomic_DNA"/>
</dbReference>
<gene>
    <name evidence="1" type="ORF">CARN4_2634</name>
</gene>
<reference evidence="1" key="1">
    <citation type="submission" date="2009-10" db="EMBL/GenBank/DDBJ databases">
        <title>Diversity of trophic interactions inside an arsenic-rich microbial ecosystem.</title>
        <authorList>
            <person name="Bertin P.N."/>
            <person name="Heinrich-Salmeron A."/>
            <person name="Pelletier E."/>
            <person name="Goulhen-Chollet F."/>
            <person name="Arsene-Ploetze F."/>
            <person name="Gallien S."/>
            <person name="Calteau A."/>
            <person name="Vallenet D."/>
            <person name="Casiot C."/>
            <person name="Chane-Woon-Ming B."/>
            <person name="Giloteaux L."/>
            <person name="Barakat M."/>
            <person name="Bonnefoy V."/>
            <person name="Bruneel O."/>
            <person name="Chandler M."/>
            <person name="Cleiss J."/>
            <person name="Duran R."/>
            <person name="Elbaz-Poulichet F."/>
            <person name="Fonknechten N."/>
            <person name="Lauga B."/>
            <person name="Mornico D."/>
            <person name="Ortet P."/>
            <person name="Schaeffer C."/>
            <person name="Siguier P."/>
            <person name="Alexander Thil Smith A."/>
            <person name="Van Dorsselaer A."/>
            <person name="Weissenbach J."/>
            <person name="Medigue C."/>
            <person name="Le Paslier D."/>
        </authorList>
    </citation>
    <scope>NUCLEOTIDE SEQUENCE</scope>
</reference>
<accession>E6Q6G5</accession>
<evidence type="ECO:0000313" key="1">
    <source>
        <dbReference type="EMBL" id="CBI02790.1"/>
    </source>
</evidence>
<dbReference type="AlphaFoldDB" id="E6Q6G5"/>
<comment type="caution">
    <text evidence="1">The sequence shown here is derived from an EMBL/GenBank/DDBJ whole genome shotgun (WGS) entry which is preliminary data.</text>
</comment>
<proteinExistence type="predicted"/>